<name>A0A5C6BKU8_9PLAN</name>
<dbReference type="InterPro" id="IPR011429">
    <property type="entry name" value="Cyt_c_Planctomycete-type"/>
</dbReference>
<dbReference type="GO" id="GO:0046872">
    <property type="term" value="F:metal ion binding"/>
    <property type="evidence" value="ECO:0007669"/>
    <property type="project" value="UniProtKB-KW"/>
</dbReference>
<dbReference type="PANTHER" id="PTHR35889:SF3">
    <property type="entry name" value="F-BOX DOMAIN-CONTAINING PROTEIN"/>
    <property type="match status" value="1"/>
</dbReference>
<sequence length="1253" mass="137675" precursor="true">MKSSIWLIAILLLSLLPTSSRADENDDVFEAKIRPVLVGSCLRCHNDTKTSGGLRVDSLEALLEGGDSGPAIVPGNPDESLLIQAIQRQADVYAMPPDKDNALRPDQVAAFVAWVNAGAVWPANTAKFEVATHWSFQPIRDPQPPLVHDKAWVKTSLDAFIRAKQEAAGVHPAPVADKRTLIRRATFDLTGLPPTPAEVTAFEKDASSQAFEKVVDRLLKSPTYGERWGRHWLDVVRYADTAGETADYPVPLAWRYRNYVIDAFNNDKPYDEFLREQIAGDILAEQGPRERYAERATATGFLAISRRFGFDSENYHHLTIQDTIDTLGQSVLGLSLGCARCHDHKFDPLSMRDYYGLYGIFDSSRYAFPGSEQKKQVRAMLPLIPVQESRDKWLEFDARVASIAASLEQQNQQAPTAILRSLHDIDGDFEMQAAAAGGSNGVLVPPWLFAGQISVTNTAQSPFKNLYPRGKVGISIPAAAGEYRVAQALYPRRSADNCDVLYVNLDFRAAASDGNVTEPHRFWIGSMPASPAIEVLISPESLALQIGETLETIGPLKPNEWHNLQLALDLKHRTVSGSLGTPESITKFSGKPFSLGWSGAIDLVVLDARSHTGTTLAAIEYDNLGIYDSPIARVSLEPPTRAAGTNELDYAALTQELAELTGFDGDFELQTKDHPLASPWEPGPNSVVEALHSSQSPFRNTFPPGELGIHMPNRAEYDGFGRKISNATPNDQGQLFVSFDFRCANMDAGGNGSWRYYLGHGPGNSAAVELFFNGTTFFRSSAKAHKVVGPLVVGAWYQVQLTLNLNTKTYAGLLTSRAGQVEFSGKLSATWDGTIDYTFIDSYGHIGGVRPALDADNIVVSATGLPTFEADPVEAADTDRETRRARIKVIGQQLESFHPGEEINKLLAEGPFAMAYGMAEGTPHNARIQLRGEPDQPGNEVPRGFIKVLGGGLLEAETPGSGRLELAQWLTRVDNPLTARVMVNRIWQYHFGRGLVKTPNDFGVRGILPTHPDLLDHLATQFTRGGWSVKSLHRLIMLSATYQQASVVTTAQTQPPTTAAISDLYVRFSRRRLSAEEIRDAILAVSGELDTTPAREHSFPAPTSWGFSQHGPFSAVYDHNKRSVYLMTQRLKRHPFLALFDGADPNASTAERLGTTVPTQALFFLNDPFVHKKAEKWATHLQAASADETEVIERAWSRAVGRLPTETERHEATEFLAAYRAELSAAKMDNIETRSLAAYLRTLIGSNEFLHVD</sequence>
<evidence type="ECO:0000256" key="3">
    <source>
        <dbReference type="PROSITE-ProRule" id="PRU00433"/>
    </source>
</evidence>
<dbReference type="Pfam" id="PF07635">
    <property type="entry name" value="PSCyt1"/>
    <property type="match status" value="1"/>
</dbReference>
<dbReference type="InterPro" id="IPR022655">
    <property type="entry name" value="DUF1553"/>
</dbReference>
<dbReference type="PROSITE" id="PS51007">
    <property type="entry name" value="CYTC"/>
    <property type="match status" value="1"/>
</dbReference>
<keyword evidence="4" id="KW-0732">Signal</keyword>
<dbReference type="EMBL" id="SJPP01000001">
    <property type="protein sequence ID" value="TWU12141.1"/>
    <property type="molecule type" value="Genomic_DNA"/>
</dbReference>
<organism evidence="6 7">
    <name type="scientific">Symmachiella macrocystis</name>
    <dbReference type="NCBI Taxonomy" id="2527985"/>
    <lineage>
        <taxon>Bacteria</taxon>
        <taxon>Pseudomonadati</taxon>
        <taxon>Planctomycetota</taxon>
        <taxon>Planctomycetia</taxon>
        <taxon>Planctomycetales</taxon>
        <taxon>Planctomycetaceae</taxon>
        <taxon>Symmachiella</taxon>
    </lineage>
</organism>
<feature type="signal peptide" evidence="4">
    <location>
        <begin position="1"/>
        <end position="22"/>
    </location>
</feature>
<evidence type="ECO:0000256" key="1">
    <source>
        <dbReference type="ARBA" id="ARBA00022723"/>
    </source>
</evidence>
<evidence type="ECO:0000313" key="6">
    <source>
        <dbReference type="EMBL" id="TWU12141.1"/>
    </source>
</evidence>
<dbReference type="Pfam" id="PF07583">
    <property type="entry name" value="PSCyt2"/>
    <property type="match status" value="1"/>
</dbReference>
<evidence type="ECO:0000313" key="7">
    <source>
        <dbReference type="Proteomes" id="UP000320735"/>
    </source>
</evidence>
<evidence type="ECO:0000256" key="4">
    <source>
        <dbReference type="SAM" id="SignalP"/>
    </source>
</evidence>
<keyword evidence="2 3" id="KW-0408">Iron</keyword>
<dbReference type="PANTHER" id="PTHR35889">
    <property type="entry name" value="CYCLOINULO-OLIGOSACCHARIDE FRUCTANOTRANSFERASE-RELATED"/>
    <property type="match status" value="1"/>
</dbReference>
<comment type="caution">
    <text evidence="6">The sequence shown here is derived from an EMBL/GenBank/DDBJ whole genome shotgun (WGS) entry which is preliminary data.</text>
</comment>
<dbReference type="Proteomes" id="UP000320735">
    <property type="component" value="Unassembled WGS sequence"/>
</dbReference>
<dbReference type="AlphaFoldDB" id="A0A5C6BKU8"/>
<feature type="chain" id="PRO_5022971409" evidence="4">
    <location>
        <begin position="23"/>
        <end position="1253"/>
    </location>
</feature>
<reference evidence="6 7" key="1">
    <citation type="submission" date="2019-02" db="EMBL/GenBank/DDBJ databases">
        <title>Deep-cultivation of Planctomycetes and their phenomic and genomic characterization uncovers novel biology.</title>
        <authorList>
            <person name="Wiegand S."/>
            <person name="Jogler M."/>
            <person name="Boedeker C."/>
            <person name="Pinto D."/>
            <person name="Vollmers J."/>
            <person name="Rivas-Marin E."/>
            <person name="Kohn T."/>
            <person name="Peeters S.H."/>
            <person name="Heuer A."/>
            <person name="Rast P."/>
            <person name="Oberbeckmann S."/>
            <person name="Bunk B."/>
            <person name="Jeske O."/>
            <person name="Meyerdierks A."/>
            <person name="Storesund J.E."/>
            <person name="Kallscheuer N."/>
            <person name="Luecker S."/>
            <person name="Lage O.M."/>
            <person name="Pohl T."/>
            <person name="Merkel B.J."/>
            <person name="Hornburger P."/>
            <person name="Mueller R.-W."/>
            <person name="Bruemmer F."/>
            <person name="Labrenz M."/>
            <person name="Spormann A.M."/>
            <person name="Op Den Camp H."/>
            <person name="Overmann J."/>
            <person name="Amann R."/>
            <person name="Jetten M.S.M."/>
            <person name="Mascher T."/>
            <person name="Medema M.H."/>
            <person name="Devos D.P."/>
            <person name="Kaster A.-K."/>
            <person name="Ovreas L."/>
            <person name="Rohde M."/>
            <person name="Galperin M.Y."/>
            <person name="Jogler C."/>
        </authorList>
    </citation>
    <scope>NUCLEOTIDE SEQUENCE [LARGE SCALE GENOMIC DNA]</scope>
    <source>
        <strain evidence="6 7">CA54</strain>
    </source>
</reference>
<keyword evidence="3" id="KW-0349">Heme</keyword>
<keyword evidence="7" id="KW-1185">Reference proteome</keyword>
<proteinExistence type="predicted"/>
<accession>A0A5C6BKU8</accession>
<evidence type="ECO:0000259" key="5">
    <source>
        <dbReference type="PROSITE" id="PS51007"/>
    </source>
</evidence>
<dbReference type="RefSeq" id="WP_197532199.1">
    <property type="nucleotide sequence ID" value="NZ_SJPP01000001.1"/>
</dbReference>
<dbReference type="GO" id="GO:0009055">
    <property type="term" value="F:electron transfer activity"/>
    <property type="evidence" value="ECO:0007669"/>
    <property type="project" value="InterPro"/>
</dbReference>
<gene>
    <name evidence="6" type="ORF">CA54_09590</name>
</gene>
<dbReference type="InterPro" id="IPR011444">
    <property type="entry name" value="DUF1549"/>
</dbReference>
<dbReference type="GO" id="GO:0020037">
    <property type="term" value="F:heme binding"/>
    <property type="evidence" value="ECO:0007669"/>
    <property type="project" value="InterPro"/>
</dbReference>
<feature type="domain" description="Cytochrome c" evidence="5">
    <location>
        <begin position="20"/>
        <end position="119"/>
    </location>
</feature>
<dbReference type="Pfam" id="PF07587">
    <property type="entry name" value="PSD1"/>
    <property type="match status" value="1"/>
</dbReference>
<dbReference type="InterPro" id="IPR009056">
    <property type="entry name" value="Cyt_c-like_dom"/>
</dbReference>
<keyword evidence="1 3" id="KW-0479">Metal-binding</keyword>
<protein>
    <submittedName>
        <fullName evidence="6">Planctomycete cytochrome C</fullName>
    </submittedName>
</protein>
<evidence type="ECO:0000256" key="2">
    <source>
        <dbReference type="ARBA" id="ARBA00023004"/>
    </source>
</evidence>